<feature type="compositionally biased region" description="Polar residues" evidence="1">
    <location>
        <begin position="417"/>
        <end position="438"/>
    </location>
</feature>
<protein>
    <submittedName>
        <fullName evidence="2">Uncharacterized protein</fullName>
    </submittedName>
</protein>
<feature type="compositionally biased region" description="Basic and acidic residues" evidence="1">
    <location>
        <begin position="159"/>
        <end position="174"/>
    </location>
</feature>
<sequence>MSFTPKTWPLIPGDPRDDGELTPRQYTSLIRRASLRRYTCARADEIHREGKGILKGQTDKSESKKGLSGRLDTVRTRNSKHPKQSRNKQKDVQNQKVNGLTCVTNSTPTSSIKSCSARIRTQAEASLKVRADGFTENLVARNSRIAKPLKVLNHIRGSRKSDKSDINKQNERSGSKNITGNDQNKKSNKQNIKNRDYKDKIDNLSNKIKCQREKVISDEKKNQASKNELSNLKKRSGEPCKGIKEESRPEGKHKSQLYIQLSAGSHLSESEDARILRSSSASRSQVDEENNAKLSDNISKSSTNHGISKPQECQEEGKQTTELPESRITDTITECQVEEKHGKCSPITIINSLQKLTPNDSRLFDFTLSFQMTHAEMLDNRVTLPPLSSSSPASLIAPPSPVSHLPLSLPSSPVSSEFLSTQELSTPLTPADTSSRPDSQVVPHIPLISLPPDPICYKPSVSLSSFSSIPSLLVSSATLTSPSTPISVIATHSVQTSSSIPPAPPPRGKARAGVSKKEKLHLPQLPSPPHSASDCGRDEQSDVIPSATSSFIFPNPCLTTAQVQTPTSHSHSKNSSPLHPSISIEFPSSDPSKCSSASNVASKSTFPPLSLSFPSCSHTLSSFSSVTSNSVVSSTPLTPNTASTTSTSCASVTLALHSLAQVPAITTSSFAPSAQSATPSVHVNSSSSPSIVPLISSSPPPSLTSSSSSTTSTSVWSRYLSWLHRVTKTQG</sequence>
<feature type="compositionally biased region" description="Polar residues" evidence="1">
    <location>
        <begin position="94"/>
        <end position="113"/>
    </location>
</feature>
<feature type="compositionally biased region" description="Basic and acidic residues" evidence="1">
    <location>
        <begin position="51"/>
        <end position="65"/>
    </location>
</feature>
<feature type="region of interest" description="Disordered" evidence="1">
    <location>
        <begin position="154"/>
        <end position="329"/>
    </location>
</feature>
<feature type="compositionally biased region" description="Low complexity" evidence="1">
    <location>
        <begin position="388"/>
        <end position="416"/>
    </location>
</feature>
<feature type="region of interest" description="Disordered" evidence="1">
    <location>
        <begin position="51"/>
        <end position="113"/>
    </location>
</feature>
<gene>
    <name evidence="2" type="ORF">Pmani_011156</name>
</gene>
<feature type="region of interest" description="Disordered" evidence="1">
    <location>
        <begin position="388"/>
        <end position="439"/>
    </location>
</feature>
<feature type="compositionally biased region" description="Polar residues" evidence="1">
    <location>
        <begin position="257"/>
        <end position="267"/>
    </location>
</feature>
<reference evidence="2" key="1">
    <citation type="submission" date="2023-11" db="EMBL/GenBank/DDBJ databases">
        <title>Genome assemblies of two species of porcelain crab, Petrolisthes cinctipes and Petrolisthes manimaculis (Anomura: Porcellanidae).</title>
        <authorList>
            <person name="Angst P."/>
        </authorList>
    </citation>
    <scope>NUCLEOTIDE SEQUENCE</scope>
    <source>
        <strain evidence="2">PB745_02</strain>
        <tissue evidence="2">Gill</tissue>
    </source>
</reference>
<name>A0AAE1Q0N9_9EUCA</name>
<proteinExistence type="predicted"/>
<dbReference type="Proteomes" id="UP001292094">
    <property type="component" value="Unassembled WGS sequence"/>
</dbReference>
<feature type="compositionally biased region" description="Basic and acidic residues" evidence="1">
    <location>
        <begin position="235"/>
        <end position="253"/>
    </location>
</feature>
<evidence type="ECO:0000313" key="3">
    <source>
        <dbReference type="Proteomes" id="UP001292094"/>
    </source>
</evidence>
<feature type="compositionally biased region" description="Polar residues" evidence="1">
    <location>
        <begin position="562"/>
        <end position="578"/>
    </location>
</feature>
<evidence type="ECO:0000313" key="2">
    <source>
        <dbReference type="EMBL" id="KAK4317803.1"/>
    </source>
</evidence>
<dbReference type="EMBL" id="JAWZYT010000890">
    <property type="protein sequence ID" value="KAK4317803.1"/>
    <property type="molecule type" value="Genomic_DNA"/>
</dbReference>
<dbReference type="AlphaFoldDB" id="A0AAE1Q0N9"/>
<organism evidence="2 3">
    <name type="scientific">Petrolisthes manimaculis</name>
    <dbReference type="NCBI Taxonomy" id="1843537"/>
    <lineage>
        <taxon>Eukaryota</taxon>
        <taxon>Metazoa</taxon>
        <taxon>Ecdysozoa</taxon>
        <taxon>Arthropoda</taxon>
        <taxon>Crustacea</taxon>
        <taxon>Multicrustacea</taxon>
        <taxon>Malacostraca</taxon>
        <taxon>Eumalacostraca</taxon>
        <taxon>Eucarida</taxon>
        <taxon>Decapoda</taxon>
        <taxon>Pleocyemata</taxon>
        <taxon>Anomura</taxon>
        <taxon>Galatheoidea</taxon>
        <taxon>Porcellanidae</taxon>
        <taxon>Petrolisthes</taxon>
    </lineage>
</organism>
<feature type="region of interest" description="Disordered" evidence="1">
    <location>
        <begin position="562"/>
        <end position="584"/>
    </location>
</feature>
<comment type="caution">
    <text evidence="2">The sequence shown here is derived from an EMBL/GenBank/DDBJ whole genome shotgun (WGS) entry which is preliminary data.</text>
</comment>
<feature type="region of interest" description="Disordered" evidence="1">
    <location>
        <begin position="692"/>
        <end position="711"/>
    </location>
</feature>
<feature type="compositionally biased region" description="Basic and acidic residues" evidence="1">
    <location>
        <begin position="193"/>
        <end position="202"/>
    </location>
</feature>
<feature type="compositionally biased region" description="Basic residues" evidence="1">
    <location>
        <begin position="77"/>
        <end position="87"/>
    </location>
</feature>
<feature type="compositionally biased region" description="Basic and acidic residues" evidence="1">
    <location>
        <begin position="210"/>
        <end position="222"/>
    </location>
</feature>
<accession>A0AAE1Q0N9</accession>
<feature type="region of interest" description="Disordered" evidence="1">
    <location>
        <begin position="493"/>
        <end position="542"/>
    </location>
</feature>
<evidence type="ECO:0000256" key="1">
    <source>
        <dbReference type="SAM" id="MobiDB-lite"/>
    </source>
</evidence>
<feature type="region of interest" description="Disordered" evidence="1">
    <location>
        <begin position="1"/>
        <end position="22"/>
    </location>
</feature>
<feature type="compositionally biased region" description="Basic and acidic residues" evidence="1">
    <location>
        <begin position="315"/>
        <end position="328"/>
    </location>
</feature>
<feature type="compositionally biased region" description="Polar residues" evidence="1">
    <location>
        <begin position="292"/>
        <end position="306"/>
    </location>
</feature>
<keyword evidence="3" id="KW-1185">Reference proteome</keyword>